<dbReference type="InterPro" id="IPR036047">
    <property type="entry name" value="F-box-like_dom_sf"/>
</dbReference>
<comment type="caution">
    <text evidence="2">The sequence shown here is derived from an EMBL/GenBank/DDBJ whole genome shotgun (WGS) entry which is preliminary data.</text>
</comment>
<dbReference type="RefSeq" id="XP_025343694.1">
    <property type="nucleotide sequence ID" value="XM_025486144.1"/>
</dbReference>
<feature type="domain" description="F-box" evidence="1">
    <location>
        <begin position="1"/>
        <end position="43"/>
    </location>
</feature>
<gene>
    <name evidence="2" type="ORF">CXQ85_002473</name>
</gene>
<dbReference type="Proteomes" id="UP000244309">
    <property type="component" value="Unassembled WGS sequence"/>
</dbReference>
<evidence type="ECO:0000313" key="2">
    <source>
        <dbReference type="EMBL" id="PVH22754.1"/>
    </source>
</evidence>
<dbReference type="PROSITE" id="PS50181">
    <property type="entry name" value="FBOX"/>
    <property type="match status" value="1"/>
</dbReference>
<proteinExistence type="predicted"/>
<dbReference type="VEuPathDB" id="FungiDB:CXQ85_002473"/>
<dbReference type="InterPro" id="IPR001810">
    <property type="entry name" value="F-box_dom"/>
</dbReference>
<dbReference type="OrthoDB" id="4084239at2759"/>
<evidence type="ECO:0000313" key="3">
    <source>
        <dbReference type="Proteomes" id="UP000244309"/>
    </source>
</evidence>
<evidence type="ECO:0000259" key="1">
    <source>
        <dbReference type="PROSITE" id="PS50181"/>
    </source>
</evidence>
<name>A0A2V1AY85_9ASCO</name>
<keyword evidence="3" id="KW-1185">Reference proteome</keyword>
<accession>A0A2V1AY85</accession>
<dbReference type="EMBL" id="PKFO01000010">
    <property type="protein sequence ID" value="PVH22754.1"/>
    <property type="molecule type" value="Genomic_DNA"/>
</dbReference>
<sequence length="530" mass="59298">MDSLPLPILAQICSYVAQQDLASMAATSRFLHPIASEALYKKVSVVLGAQRPLLKEDEGIKRDVSSGGNGSFVFSSSGCASLLRTLDERLKADLVEDFCFVSCDNGMEDVQRRFRDVLTGSTRLRAFHMEPALPETVGGDLTHRTVRSMDSLEKAMSECCCNVSVDLEESAEAKKAVTLPISHTLCHLRCNSESSQGLQVLDSLGEPEDRLQLDTLSISHLHQDGNDPLHFSSVAAAIDIPHLSKLVLNVDCHELNCSCYSVFFDRFASFVAENGGLPNLTAIEIEAFPQEDWLRPVEMLERVLEPVSNFLRQLTGLTALKLDLQTPSLKMTGDSENSISDANKINRRLVDAFFLSMFKTPDFGHRIKKLELPDFLASFAYYKPDFFGSMLHTCSCHGCESIIKQLSEGVIADIIKEDPEEVDENEAFYLVMYAILRKLQNEQLIPLKDKSTYSQALLKSDNSDWLTENFGTCTVSESALKTYVLHQLRSVESYFSGIFENMTSLNLHGVYFEKEDSMRSVFQNENYFSE</sequence>
<protein>
    <recommendedName>
        <fullName evidence="1">F-box domain-containing protein</fullName>
    </recommendedName>
</protein>
<dbReference type="AlphaFoldDB" id="A0A2V1AY85"/>
<dbReference type="GeneID" id="37007804"/>
<reference evidence="2 3" key="1">
    <citation type="submission" date="2017-12" db="EMBL/GenBank/DDBJ databases">
        <title>Genome Sequence of a Multidrug-Resistant Candida haemulonii Isolate from a Patient with Chronic Leg Ulcers in Israel.</title>
        <authorList>
            <person name="Chow N.A."/>
            <person name="Gade L."/>
            <person name="Batra D."/>
            <person name="Rowe L.A."/>
            <person name="Ben-Ami R."/>
            <person name="Loparev V.N."/>
            <person name="Litvintseva A.P."/>
        </authorList>
    </citation>
    <scope>NUCLEOTIDE SEQUENCE [LARGE SCALE GENOMIC DNA]</scope>
    <source>
        <strain evidence="2 3">B11899</strain>
    </source>
</reference>
<organism evidence="2 3">
    <name type="scientific">Candidozyma haemuli</name>
    <dbReference type="NCBI Taxonomy" id="45357"/>
    <lineage>
        <taxon>Eukaryota</taxon>
        <taxon>Fungi</taxon>
        <taxon>Dikarya</taxon>
        <taxon>Ascomycota</taxon>
        <taxon>Saccharomycotina</taxon>
        <taxon>Pichiomycetes</taxon>
        <taxon>Metschnikowiaceae</taxon>
        <taxon>Candidozyma</taxon>
    </lineage>
</organism>
<dbReference type="Pfam" id="PF12937">
    <property type="entry name" value="F-box-like"/>
    <property type="match status" value="1"/>
</dbReference>
<dbReference type="SUPFAM" id="SSF81383">
    <property type="entry name" value="F-box domain"/>
    <property type="match status" value="1"/>
</dbReference>